<protein>
    <submittedName>
        <fullName evidence="1">Uncharacterized protein</fullName>
    </submittedName>
</protein>
<keyword evidence="2" id="KW-1185">Reference proteome</keyword>
<sequence length="48" mass="5287">MGLSCNHALKTFIKCTIIKMSLDSCIRKMRLGILVAKTAQSLKTSGFQ</sequence>
<accession>A0A6N7C2S1</accession>
<dbReference type="AlphaFoldDB" id="A0A6N7C2S1"/>
<name>A0A6N7C2S1_9GAMM</name>
<dbReference type="EMBL" id="VZIZ01000007">
    <property type="protein sequence ID" value="KAF0569646.1"/>
    <property type="molecule type" value="Genomic_DNA"/>
</dbReference>
<organism evidence="1 2">
    <name type="scientific">Psychrobacter nivimaris</name>
    <dbReference type="NCBI Taxonomy" id="281738"/>
    <lineage>
        <taxon>Bacteria</taxon>
        <taxon>Pseudomonadati</taxon>
        <taxon>Pseudomonadota</taxon>
        <taxon>Gammaproteobacteria</taxon>
        <taxon>Moraxellales</taxon>
        <taxon>Moraxellaceae</taxon>
        <taxon>Psychrobacter</taxon>
    </lineage>
</organism>
<reference evidence="1 2" key="1">
    <citation type="submission" date="2019-09" db="EMBL/GenBank/DDBJ databases">
        <title>Draft genome sequence of Psychrobacter nivimaris LAMA 639, in search for biotechnological relevant genes.</title>
        <authorList>
            <person name="Lima A.O.S."/>
            <person name="Staloch B.E.K."/>
            <person name="Freitas R.C."/>
            <person name="Niero H."/>
            <person name="Silva M.A.C."/>
        </authorList>
    </citation>
    <scope>NUCLEOTIDE SEQUENCE [LARGE SCALE GENOMIC DNA]</scope>
    <source>
        <strain evidence="1 2">LAMA 639</strain>
    </source>
</reference>
<evidence type="ECO:0000313" key="2">
    <source>
        <dbReference type="Proteomes" id="UP000471465"/>
    </source>
</evidence>
<comment type="caution">
    <text evidence="1">The sequence shown here is derived from an EMBL/GenBank/DDBJ whole genome shotgun (WGS) entry which is preliminary data.</text>
</comment>
<gene>
    <name evidence="1" type="ORF">FQV37_2673</name>
</gene>
<proteinExistence type="predicted"/>
<evidence type="ECO:0000313" key="1">
    <source>
        <dbReference type="EMBL" id="KAF0569646.1"/>
    </source>
</evidence>
<dbReference type="Proteomes" id="UP000471465">
    <property type="component" value="Unassembled WGS sequence"/>
</dbReference>